<keyword evidence="4 8" id="KW-0812">Transmembrane</keyword>
<dbReference type="Pfam" id="PF02535">
    <property type="entry name" value="Zip"/>
    <property type="match status" value="1"/>
</dbReference>
<feature type="transmembrane region" description="Helical" evidence="8">
    <location>
        <begin position="321"/>
        <end position="341"/>
    </location>
</feature>
<evidence type="ECO:0000256" key="7">
    <source>
        <dbReference type="ARBA" id="ARBA00023136"/>
    </source>
</evidence>
<keyword evidence="3 8" id="KW-0813">Transport</keyword>
<keyword evidence="7 8" id="KW-0472">Membrane</keyword>
<sequence length="374" mass="41252">MQWWEQYDPNEVSVNSTEVPDSWKVCVLEGVYFGGNDYGGMLGARISSIFVIGFVSTAVTLFPYCAKYVPRLRIPKYVYLFARYFGSGVIIATAFVHLLDPAYSNIGPNTCVGMTGKWTSFSWPPAIVLVTLFFTFLIDIASAMWVEHKHGIVDDSKRDRVAELLVSGQATVICSSMREQTYEQSVVELDPGRKNLTICECLDDDFKLDNGKEVKVQFAAFLVLEFGIIFHSVTIGINLGACGTEFKTLYPVLVFHQSFEGLGIGARLSAIPFKEKDLVPYICGLAYGLVTPISIAIGLAVRTTYNGNSYTSNVVQGVMNSISAGILIYTGLVELLARDFIFDQECRRDKKKLLFMVVCTVAGAGIMALVGKWA</sequence>
<dbReference type="GO" id="GO:0000006">
    <property type="term" value="F:high-affinity zinc transmembrane transporter activity"/>
    <property type="evidence" value="ECO:0007669"/>
    <property type="project" value="EnsemblFungi"/>
</dbReference>
<dbReference type="PANTHER" id="PTHR11040:SF32">
    <property type="entry name" value="ZINC-REGULATED TRANSPORTER 1"/>
    <property type="match status" value="1"/>
</dbReference>
<comment type="subcellular location">
    <subcellularLocation>
        <location evidence="1 8">Membrane</location>
        <topology evidence="1 8">Multi-pass membrane protein</topology>
    </subcellularLocation>
</comment>
<gene>
    <name evidence="9" type="ORF">LIPSTDRAFT_71180</name>
</gene>
<organism evidence="9 10">
    <name type="scientific">Lipomyces starkeyi NRRL Y-11557</name>
    <dbReference type="NCBI Taxonomy" id="675824"/>
    <lineage>
        <taxon>Eukaryota</taxon>
        <taxon>Fungi</taxon>
        <taxon>Dikarya</taxon>
        <taxon>Ascomycota</taxon>
        <taxon>Saccharomycotina</taxon>
        <taxon>Lipomycetes</taxon>
        <taxon>Lipomycetales</taxon>
        <taxon>Lipomycetaceae</taxon>
        <taxon>Lipomyces</taxon>
    </lineage>
</organism>
<feature type="transmembrane region" description="Helical" evidence="8">
    <location>
        <begin position="126"/>
        <end position="146"/>
    </location>
</feature>
<dbReference type="InterPro" id="IPR004698">
    <property type="entry name" value="Zn/Fe_permease_fun/pln"/>
</dbReference>
<feature type="transmembrane region" description="Helical" evidence="8">
    <location>
        <begin position="278"/>
        <end position="301"/>
    </location>
</feature>
<dbReference type="Proteomes" id="UP000094385">
    <property type="component" value="Unassembled WGS sequence"/>
</dbReference>
<proteinExistence type="inferred from homology"/>
<dbReference type="NCBIfam" id="TIGR00820">
    <property type="entry name" value="zip"/>
    <property type="match status" value="1"/>
</dbReference>
<keyword evidence="6 8" id="KW-0406">Ion transport</keyword>
<evidence type="ECO:0000313" key="10">
    <source>
        <dbReference type="Proteomes" id="UP000094385"/>
    </source>
</evidence>
<feature type="transmembrane region" description="Helical" evidence="8">
    <location>
        <begin position="216"/>
        <end position="237"/>
    </location>
</feature>
<evidence type="ECO:0000256" key="8">
    <source>
        <dbReference type="RuleBase" id="RU362088"/>
    </source>
</evidence>
<dbReference type="InterPro" id="IPR003689">
    <property type="entry name" value="ZIP"/>
</dbReference>
<evidence type="ECO:0000256" key="4">
    <source>
        <dbReference type="ARBA" id="ARBA00022692"/>
    </source>
</evidence>
<dbReference type="AlphaFoldDB" id="A0A1E3Q5G7"/>
<dbReference type="EMBL" id="KV454294">
    <property type="protein sequence ID" value="ODQ72901.1"/>
    <property type="molecule type" value="Genomic_DNA"/>
</dbReference>
<protein>
    <recommendedName>
        <fullName evidence="11">ZIP zinc/iron transport family</fullName>
    </recommendedName>
</protein>
<dbReference type="OrthoDB" id="448280at2759"/>
<dbReference type="PANTHER" id="PTHR11040">
    <property type="entry name" value="ZINC/IRON TRANSPORTER"/>
    <property type="match status" value="1"/>
</dbReference>
<reference evidence="9 10" key="1">
    <citation type="journal article" date="2016" name="Proc. Natl. Acad. Sci. U.S.A.">
        <title>Comparative genomics of biotechnologically important yeasts.</title>
        <authorList>
            <person name="Riley R."/>
            <person name="Haridas S."/>
            <person name="Wolfe K.H."/>
            <person name="Lopes M.R."/>
            <person name="Hittinger C.T."/>
            <person name="Goeker M."/>
            <person name="Salamov A.A."/>
            <person name="Wisecaver J.H."/>
            <person name="Long T.M."/>
            <person name="Calvey C.H."/>
            <person name="Aerts A.L."/>
            <person name="Barry K.W."/>
            <person name="Choi C."/>
            <person name="Clum A."/>
            <person name="Coughlan A.Y."/>
            <person name="Deshpande S."/>
            <person name="Douglass A.P."/>
            <person name="Hanson S.J."/>
            <person name="Klenk H.-P."/>
            <person name="LaButti K.M."/>
            <person name="Lapidus A."/>
            <person name="Lindquist E.A."/>
            <person name="Lipzen A.M."/>
            <person name="Meier-Kolthoff J.P."/>
            <person name="Ohm R.A."/>
            <person name="Otillar R.P."/>
            <person name="Pangilinan J.L."/>
            <person name="Peng Y."/>
            <person name="Rokas A."/>
            <person name="Rosa C.A."/>
            <person name="Scheuner C."/>
            <person name="Sibirny A.A."/>
            <person name="Slot J.C."/>
            <person name="Stielow J.B."/>
            <person name="Sun H."/>
            <person name="Kurtzman C.P."/>
            <person name="Blackwell M."/>
            <person name="Grigoriev I.V."/>
            <person name="Jeffries T.W."/>
        </authorList>
    </citation>
    <scope>NUCLEOTIDE SEQUENCE [LARGE SCALE GENOMIC DNA]</scope>
    <source>
        <strain evidence="9 10">NRRL Y-11557</strain>
    </source>
</reference>
<evidence type="ECO:0000313" key="9">
    <source>
        <dbReference type="EMBL" id="ODQ72901.1"/>
    </source>
</evidence>
<evidence type="ECO:0000256" key="2">
    <source>
        <dbReference type="ARBA" id="ARBA00006939"/>
    </source>
</evidence>
<accession>A0A1E3Q5G7</accession>
<feature type="transmembrane region" description="Helical" evidence="8">
    <location>
        <begin position="42"/>
        <end position="65"/>
    </location>
</feature>
<evidence type="ECO:0000256" key="3">
    <source>
        <dbReference type="ARBA" id="ARBA00022448"/>
    </source>
</evidence>
<evidence type="ECO:0000256" key="1">
    <source>
        <dbReference type="ARBA" id="ARBA00004141"/>
    </source>
</evidence>
<dbReference type="GO" id="GO:0005886">
    <property type="term" value="C:plasma membrane"/>
    <property type="evidence" value="ECO:0007669"/>
    <property type="project" value="EnsemblFungi"/>
</dbReference>
<dbReference type="STRING" id="675824.A0A1E3Q5G7"/>
<keyword evidence="10" id="KW-1185">Reference proteome</keyword>
<feature type="transmembrane region" description="Helical" evidence="8">
    <location>
        <begin position="249"/>
        <end position="266"/>
    </location>
</feature>
<name>A0A1E3Q5G7_LIPST</name>
<evidence type="ECO:0008006" key="11">
    <source>
        <dbReference type="Google" id="ProtNLM"/>
    </source>
</evidence>
<feature type="transmembrane region" description="Helical" evidence="8">
    <location>
        <begin position="353"/>
        <end position="371"/>
    </location>
</feature>
<comment type="similarity">
    <text evidence="2 8">Belongs to the ZIP transporter (TC 2.A.5) family.</text>
</comment>
<feature type="transmembrane region" description="Helical" evidence="8">
    <location>
        <begin position="77"/>
        <end position="99"/>
    </location>
</feature>
<evidence type="ECO:0000256" key="5">
    <source>
        <dbReference type="ARBA" id="ARBA00022989"/>
    </source>
</evidence>
<dbReference type="GO" id="GO:0071578">
    <property type="term" value="P:zinc ion import across plasma membrane"/>
    <property type="evidence" value="ECO:0007669"/>
    <property type="project" value="EnsemblFungi"/>
</dbReference>
<evidence type="ECO:0000256" key="6">
    <source>
        <dbReference type="ARBA" id="ARBA00023065"/>
    </source>
</evidence>
<keyword evidence="5 8" id="KW-1133">Transmembrane helix</keyword>